<sequence length="72" mass="8089">MSNEANEDVLTKRLFLSKNQMILNDSEFITFMEELNSEINSAAFFTDPITISAAATAVVGMYKLFEKGAKQY</sequence>
<organism evidence="1 2">
    <name type="scientific">Limnovirga soli</name>
    <dbReference type="NCBI Taxonomy" id="2656915"/>
    <lineage>
        <taxon>Bacteria</taxon>
        <taxon>Pseudomonadati</taxon>
        <taxon>Bacteroidota</taxon>
        <taxon>Chitinophagia</taxon>
        <taxon>Chitinophagales</taxon>
        <taxon>Chitinophagaceae</taxon>
        <taxon>Limnovirga</taxon>
    </lineage>
</organism>
<dbReference type="EMBL" id="WHPF01000004">
    <property type="protein sequence ID" value="NNV55023.1"/>
    <property type="molecule type" value="Genomic_DNA"/>
</dbReference>
<reference evidence="1" key="1">
    <citation type="submission" date="2019-10" db="EMBL/GenBank/DDBJ databases">
        <title>Draft genome sequence of Panacibacter sp. KCS-6.</title>
        <authorList>
            <person name="Yim K.J."/>
        </authorList>
    </citation>
    <scope>NUCLEOTIDE SEQUENCE</scope>
    <source>
        <strain evidence="1">KCS-6</strain>
    </source>
</reference>
<dbReference type="RefSeq" id="WP_171606954.1">
    <property type="nucleotide sequence ID" value="NZ_WHPF01000004.1"/>
</dbReference>
<keyword evidence="2" id="KW-1185">Reference proteome</keyword>
<gene>
    <name evidence="1" type="ORF">GD597_06105</name>
</gene>
<protein>
    <submittedName>
        <fullName evidence="1">Uncharacterized protein</fullName>
    </submittedName>
</protein>
<name>A0A8J8JSR0_9BACT</name>
<evidence type="ECO:0000313" key="2">
    <source>
        <dbReference type="Proteomes" id="UP000598971"/>
    </source>
</evidence>
<evidence type="ECO:0000313" key="1">
    <source>
        <dbReference type="EMBL" id="NNV55023.1"/>
    </source>
</evidence>
<dbReference type="AlphaFoldDB" id="A0A8J8JSR0"/>
<accession>A0A8J8JSR0</accession>
<dbReference type="Proteomes" id="UP000598971">
    <property type="component" value="Unassembled WGS sequence"/>
</dbReference>
<comment type="caution">
    <text evidence="1">The sequence shown here is derived from an EMBL/GenBank/DDBJ whole genome shotgun (WGS) entry which is preliminary data.</text>
</comment>
<proteinExistence type="predicted"/>